<evidence type="ECO:0000313" key="1">
    <source>
        <dbReference type="EMBL" id="PLX63474.1"/>
    </source>
</evidence>
<comment type="caution">
    <text evidence="1">The sequence shown here is derived from an EMBL/GenBank/DDBJ whole genome shotgun (WGS) entry which is preliminary data.</text>
</comment>
<organism evidence="1 2">
    <name type="scientific">Sedimenticola selenatireducens</name>
    <dbReference type="NCBI Taxonomy" id="191960"/>
    <lineage>
        <taxon>Bacteria</taxon>
        <taxon>Pseudomonadati</taxon>
        <taxon>Pseudomonadota</taxon>
        <taxon>Gammaproteobacteria</taxon>
        <taxon>Chromatiales</taxon>
        <taxon>Sedimenticolaceae</taxon>
        <taxon>Sedimenticola</taxon>
    </lineage>
</organism>
<reference evidence="1 2" key="1">
    <citation type="submission" date="2017-11" db="EMBL/GenBank/DDBJ databases">
        <title>Genome-resolved metagenomics identifies genetic mobility, metabolic interactions, and unexpected diversity in perchlorate-reducing communities.</title>
        <authorList>
            <person name="Barnum T.P."/>
            <person name="Figueroa I.A."/>
            <person name="Carlstrom C.I."/>
            <person name="Lucas L.N."/>
            <person name="Engelbrektson A.L."/>
            <person name="Coates J.D."/>
        </authorList>
    </citation>
    <scope>NUCLEOTIDE SEQUENCE [LARGE SCALE GENOMIC DNA]</scope>
    <source>
        <strain evidence="1">BM301</strain>
    </source>
</reference>
<protein>
    <submittedName>
        <fullName evidence="1">Uncharacterized protein</fullName>
    </submittedName>
</protein>
<dbReference type="AlphaFoldDB" id="A0A2N6D1A1"/>
<evidence type="ECO:0000313" key="2">
    <source>
        <dbReference type="Proteomes" id="UP000235015"/>
    </source>
</evidence>
<dbReference type="PANTHER" id="PTHR33531:SF7">
    <property type="entry name" value="HYPOTHETICAL MEMBRANE PROTEIN, CONSERVED"/>
    <property type="match status" value="1"/>
</dbReference>
<dbReference type="RefSeq" id="WP_273437254.1">
    <property type="nucleotide sequence ID" value="NZ_CAXXYC010000003.1"/>
</dbReference>
<dbReference type="InterPro" id="IPR009078">
    <property type="entry name" value="Ferritin-like_SF"/>
</dbReference>
<proteinExistence type="predicted"/>
<gene>
    <name evidence="1" type="ORF">C0630_00785</name>
</gene>
<dbReference type="EMBL" id="PKUN01000001">
    <property type="protein sequence ID" value="PLX63474.1"/>
    <property type="molecule type" value="Genomic_DNA"/>
</dbReference>
<name>A0A2N6D1A1_9GAMM</name>
<accession>A0A2N6D1A1</accession>
<dbReference type="Proteomes" id="UP000235015">
    <property type="component" value="Unassembled WGS sequence"/>
</dbReference>
<dbReference type="PANTHER" id="PTHR33531">
    <property type="entry name" value="RUBRERYTHRIN SUBFAMILY"/>
    <property type="match status" value="1"/>
</dbReference>
<dbReference type="SUPFAM" id="SSF47240">
    <property type="entry name" value="Ferritin-like"/>
    <property type="match status" value="1"/>
</dbReference>
<dbReference type="STRING" id="1111735.GCA_000428045_03274"/>
<sequence length="187" mass="21554">MPGYDSSRLTGDRTMLDVRLNALKRAMQLEKEGMAYYQASRDKATSEIGRNMFEYLRKSEEGHIRRIREIYHTLEQSGVWPEHPPVAEETGDAYKTIFTNALAELDEKQHLDADDIAALEQAAEFERKGENFYAERAEAVTDLFEKNFYTQLAHEEFHHLKAIQDSILMLKDPQGFFADREFGTLAG</sequence>
<dbReference type="CDD" id="cd01045">
    <property type="entry name" value="Ferritin_like_AB"/>
    <property type="match status" value="1"/>
</dbReference>
<dbReference type="InterPro" id="IPR012347">
    <property type="entry name" value="Ferritin-like"/>
</dbReference>
<dbReference type="Gene3D" id="1.20.1260.10">
    <property type="match status" value="1"/>
</dbReference>